<comment type="caution">
    <text evidence="1">The sequence shown here is derived from an EMBL/GenBank/DDBJ whole genome shotgun (WGS) entry which is preliminary data.</text>
</comment>
<keyword evidence="2" id="KW-1185">Reference proteome</keyword>
<gene>
    <name evidence="1" type="ORF">JE024_36570</name>
</gene>
<dbReference type="EMBL" id="JAFEJA010000002">
    <property type="protein sequence ID" value="MBM9624095.1"/>
    <property type="molecule type" value="Genomic_DNA"/>
</dbReference>
<evidence type="ECO:0000313" key="2">
    <source>
        <dbReference type="Proteomes" id="UP000664109"/>
    </source>
</evidence>
<protein>
    <recommendedName>
        <fullName evidence="3">Transposase</fullName>
    </recommendedName>
</protein>
<accession>A0ABS2V2M9</accession>
<evidence type="ECO:0008006" key="3">
    <source>
        <dbReference type="Google" id="ProtNLM"/>
    </source>
</evidence>
<proteinExistence type="predicted"/>
<name>A0ABS2V2M9_9ACTN</name>
<evidence type="ECO:0000313" key="1">
    <source>
        <dbReference type="EMBL" id="MBM9624095.1"/>
    </source>
</evidence>
<organism evidence="1 2">
    <name type="scientific">Streptomyces zhihengii</name>
    <dbReference type="NCBI Taxonomy" id="1818004"/>
    <lineage>
        <taxon>Bacteria</taxon>
        <taxon>Bacillati</taxon>
        <taxon>Actinomycetota</taxon>
        <taxon>Actinomycetes</taxon>
        <taxon>Kitasatosporales</taxon>
        <taxon>Streptomycetaceae</taxon>
        <taxon>Streptomyces</taxon>
    </lineage>
</organism>
<reference evidence="1 2" key="1">
    <citation type="journal article" date="2016" name="Arch. Microbiol.">
        <title>Streptomyces zhihengii sp. nov., isolated from rhizospheric soil of Psammosilene tunicoides.</title>
        <authorList>
            <person name="Huang M.J."/>
            <person name="Fei J.J."/>
            <person name="Salam N."/>
            <person name="Kim C.J."/>
            <person name="Hozzein W.N."/>
            <person name="Xiao M."/>
            <person name="Huang H.Q."/>
            <person name="Li W.J."/>
        </authorList>
    </citation>
    <scope>NUCLEOTIDE SEQUENCE [LARGE SCALE GENOMIC DNA]</scope>
    <source>
        <strain evidence="1 2">YIM T102</strain>
    </source>
</reference>
<dbReference type="RefSeq" id="WP_205378138.1">
    <property type="nucleotide sequence ID" value="NZ_JAFEJA010000002.1"/>
</dbReference>
<sequence>MVVERTRARLLATGFDEEHLPSRVTFCRLLEDLKWRHPKFRLGTRRIRDIAARSAGVYEPADVFALMR</sequence>
<dbReference type="Proteomes" id="UP000664109">
    <property type="component" value="Unassembled WGS sequence"/>
</dbReference>